<comment type="subcellular location">
    <subcellularLocation>
        <location evidence="1">Membrane</location>
        <topology evidence="1">Multi-pass membrane protein</topology>
    </subcellularLocation>
</comment>
<dbReference type="PRINTS" id="PR00698">
    <property type="entry name" value="TMPROTEINSRG"/>
</dbReference>
<reference evidence="7" key="1">
    <citation type="submission" date="2022-11" db="EMBL/GenBank/DDBJ databases">
        <authorList>
            <person name="Kikuchi T."/>
        </authorList>
    </citation>
    <scope>NUCLEOTIDE SEQUENCE</scope>
    <source>
        <strain evidence="7">PS1010</strain>
    </source>
</reference>
<feature type="transmembrane region" description="Helical" evidence="6">
    <location>
        <begin position="60"/>
        <end position="77"/>
    </location>
</feature>
<accession>A0A9P1IFH9</accession>
<evidence type="ECO:0000256" key="6">
    <source>
        <dbReference type="RuleBase" id="RU280813"/>
    </source>
</evidence>
<evidence type="ECO:0000256" key="2">
    <source>
        <dbReference type="ARBA" id="ARBA00005692"/>
    </source>
</evidence>
<gene>
    <name evidence="7" type="ORF">CAMP_LOCUS6833</name>
</gene>
<comment type="caution">
    <text evidence="7">The sequence shown here is derived from an EMBL/GenBank/DDBJ whole genome shotgun (WGS) entry which is preliminary data.</text>
</comment>
<dbReference type="InterPro" id="IPR051119">
    <property type="entry name" value="Nematode_SR-like"/>
</dbReference>
<feature type="transmembrane region" description="Helical" evidence="6">
    <location>
        <begin position="89"/>
        <end position="114"/>
    </location>
</feature>
<feature type="transmembrane region" description="Helical" evidence="6">
    <location>
        <begin position="196"/>
        <end position="224"/>
    </location>
</feature>
<comment type="similarity">
    <text evidence="2 6">Belongs to the nematode receptor-like protein srg family.</text>
</comment>
<evidence type="ECO:0000256" key="3">
    <source>
        <dbReference type="ARBA" id="ARBA00022692"/>
    </source>
</evidence>
<dbReference type="InterPro" id="IPR000609">
    <property type="entry name" value="7TM_GPCR_serpentine_rcpt_Srg"/>
</dbReference>
<dbReference type="AlphaFoldDB" id="A0A9P1IFH9"/>
<dbReference type="GO" id="GO:0007606">
    <property type="term" value="P:sensory perception of chemical stimulus"/>
    <property type="evidence" value="ECO:0007669"/>
    <property type="project" value="UniProtKB-UniRule"/>
</dbReference>
<evidence type="ECO:0000256" key="4">
    <source>
        <dbReference type="ARBA" id="ARBA00022989"/>
    </source>
</evidence>
<name>A0A9P1IFH9_9PELO</name>
<proteinExistence type="inferred from homology"/>
<feature type="transmembrane region" description="Helical" evidence="6">
    <location>
        <begin position="153"/>
        <end position="176"/>
    </location>
</feature>
<evidence type="ECO:0000313" key="7">
    <source>
        <dbReference type="EMBL" id="CAI5444196.1"/>
    </source>
</evidence>
<protein>
    <recommendedName>
        <fullName evidence="6">Serpentine receptor class gamma</fullName>
    </recommendedName>
</protein>
<keyword evidence="3 6" id="KW-0812">Transmembrane</keyword>
<dbReference type="Pfam" id="PF02118">
    <property type="entry name" value="Srg"/>
    <property type="match status" value="1"/>
</dbReference>
<dbReference type="GO" id="GO:0016020">
    <property type="term" value="C:membrane"/>
    <property type="evidence" value="ECO:0007669"/>
    <property type="project" value="UniProtKB-SubCell"/>
</dbReference>
<sequence length="313" mass="36154">MSNLSNLNAPIEMECDLSYDNSWEIIKYSLQFAYLIPGILMHFGILRTVLWKYWSIYRDNSFFMIYTVDSMASLIILTHDTLINRPVLFIPPLCPILSPFFFEPSILLKTLFIIPNYFRAIKSVTQILMSINCMTCVIFPMDYIRIWKKYLKFAIIITLLSPFLVVWNLILSRVYVMATFGGFSCNYIKYVKWASLSQLLLIFIILAIFITIISTVITLIYLFALPMRLKAAEKTLCFLNLTISASFLFVAGGQSLFAFFQFVDSSTIYVLQYFAYDFLNLSSPIVMVLINPQLRGHILKGINGENENGNRNF</sequence>
<evidence type="ECO:0000256" key="5">
    <source>
        <dbReference type="ARBA" id="ARBA00023136"/>
    </source>
</evidence>
<dbReference type="EMBL" id="CANHGI010000003">
    <property type="protein sequence ID" value="CAI5444196.1"/>
    <property type="molecule type" value="Genomic_DNA"/>
</dbReference>
<dbReference type="Proteomes" id="UP001152747">
    <property type="component" value="Unassembled WGS sequence"/>
</dbReference>
<feature type="transmembrane region" description="Helical" evidence="6">
    <location>
        <begin position="32"/>
        <end position="54"/>
    </location>
</feature>
<keyword evidence="5 6" id="KW-0472">Membrane</keyword>
<organism evidence="7 8">
    <name type="scientific">Caenorhabditis angaria</name>
    <dbReference type="NCBI Taxonomy" id="860376"/>
    <lineage>
        <taxon>Eukaryota</taxon>
        <taxon>Metazoa</taxon>
        <taxon>Ecdysozoa</taxon>
        <taxon>Nematoda</taxon>
        <taxon>Chromadorea</taxon>
        <taxon>Rhabditida</taxon>
        <taxon>Rhabditina</taxon>
        <taxon>Rhabditomorpha</taxon>
        <taxon>Rhabditoidea</taxon>
        <taxon>Rhabditidae</taxon>
        <taxon>Peloderinae</taxon>
        <taxon>Caenorhabditis</taxon>
    </lineage>
</organism>
<keyword evidence="8" id="KW-1185">Reference proteome</keyword>
<keyword evidence="4 6" id="KW-1133">Transmembrane helix</keyword>
<dbReference type="PANTHER" id="PTHR31627:SF43">
    <property type="entry name" value="SERPENTINE RECEPTOR CLASS GAMMA-15"/>
    <property type="match status" value="1"/>
</dbReference>
<evidence type="ECO:0000256" key="1">
    <source>
        <dbReference type="ARBA" id="ARBA00004141"/>
    </source>
</evidence>
<dbReference type="PANTHER" id="PTHR31627">
    <property type="entry name" value="SERPENTINE RECEPTOR CLASS GAMMA-RELATED"/>
    <property type="match status" value="1"/>
</dbReference>
<feature type="transmembrane region" description="Helical" evidence="6">
    <location>
        <begin position="268"/>
        <end position="290"/>
    </location>
</feature>
<evidence type="ECO:0000313" key="8">
    <source>
        <dbReference type="Proteomes" id="UP001152747"/>
    </source>
</evidence>
<dbReference type="GO" id="GO:0004888">
    <property type="term" value="F:transmembrane signaling receptor activity"/>
    <property type="evidence" value="ECO:0007669"/>
    <property type="project" value="InterPro"/>
</dbReference>
<feature type="transmembrane region" description="Helical" evidence="6">
    <location>
        <begin position="236"/>
        <end position="262"/>
    </location>
</feature>